<keyword evidence="7" id="KW-0175">Coiled coil</keyword>
<evidence type="ECO:0000259" key="8">
    <source>
        <dbReference type="SMART" id="SM00244"/>
    </source>
</evidence>
<dbReference type="Gene3D" id="3.30.479.30">
    <property type="entry name" value="Band 7 domain"/>
    <property type="match status" value="1"/>
</dbReference>
<organism evidence="9 10">
    <name type="scientific">Carboxylicivirga linearis</name>
    <dbReference type="NCBI Taxonomy" id="1628157"/>
    <lineage>
        <taxon>Bacteria</taxon>
        <taxon>Pseudomonadati</taxon>
        <taxon>Bacteroidota</taxon>
        <taxon>Bacteroidia</taxon>
        <taxon>Marinilabiliales</taxon>
        <taxon>Marinilabiliaceae</taxon>
        <taxon>Carboxylicivirga</taxon>
    </lineage>
</organism>
<comment type="function">
    <text evidence="6">HflC and HflK could encode or regulate a protease.</text>
</comment>
<dbReference type="EMBL" id="JAGUCO010000017">
    <property type="protein sequence ID" value="MBS2099981.1"/>
    <property type="molecule type" value="Genomic_DNA"/>
</dbReference>
<evidence type="ECO:0000256" key="2">
    <source>
        <dbReference type="ARBA" id="ARBA00006971"/>
    </source>
</evidence>
<comment type="caution">
    <text evidence="9">The sequence shown here is derived from an EMBL/GenBank/DDBJ whole genome shotgun (WGS) entry which is preliminary data.</text>
</comment>
<comment type="similarity">
    <text evidence="2 6">Belongs to the band 7/mec-2 family. HflK subfamily.</text>
</comment>
<keyword evidence="3 6" id="KW-0812">Transmembrane</keyword>
<evidence type="ECO:0000256" key="7">
    <source>
        <dbReference type="SAM" id="Coils"/>
    </source>
</evidence>
<dbReference type="Proteomes" id="UP000708576">
    <property type="component" value="Unassembled WGS sequence"/>
</dbReference>
<feature type="transmembrane region" description="Helical" evidence="6">
    <location>
        <begin position="25"/>
        <end position="44"/>
    </location>
</feature>
<comment type="subunit">
    <text evidence="6">HflC and HflK may interact to form a multimeric complex.</text>
</comment>
<dbReference type="InterPro" id="IPR036013">
    <property type="entry name" value="Band_7/SPFH_dom_sf"/>
</dbReference>
<feature type="coiled-coil region" evidence="7">
    <location>
        <begin position="210"/>
        <end position="237"/>
    </location>
</feature>
<protein>
    <recommendedName>
        <fullName evidence="6">Protein HflK</fullName>
    </recommendedName>
</protein>
<dbReference type="GO" id="GO:0006508">
    <property type="term" value="P:proteolysis"/>
    <property type="evidence" value="ECO:0007669"/>
    <property type="project" value="UniProtKB-KW"/>
</dbReference>
<gene>
    <name evidence="9" type="primary">hflK</name>
    <name evidence="9" type="ORF">KEM10_16960</name>
</gene>
<reference evidence="9 10" key="1">
    <citation type="journal article" date="2015" name="Int. J. Syst. Evol. Microbiol.">
        <title>Carboxylicivirga linearis sp. nov., isolated from a sea cucumber culture pond.</title>
        <authorList>
            <person name="Wang F.Q."/>
            <person name="Zhou Y.X."/>
            <person name="Lin X.Z."/>
            <person name="Chen G.J."/>
            <person name="Du Z.J."/>
        </authorList>
    </citation>
    <scope>NUCLEOTIDE SEQUENCE [LARGE SCALE GENOMIC DNA]</scope>
    <source>
        <strain evidence="9 10">FB218</strain>
    </source>
</reference>
<evidence type="ECO:0000313" key="10">
    <source>
        <dbReference type="Proteomes" id="UP000708576"/>
    </source>
</evidence>
<evidence type="ECO:0000256" key="6">
    <source>
        <dbReference type="RuleBase" id="RU364113"/>
    </source>
</evidence>
<evidence type="ECO:0000256" key="4">
    <source>
        <dbReference type="ARBA" id="ARBA00022989"/>
    </source>
</evidence>
<sequence length="332" mass="37740">MSSNQFSNLNSSNPWLEKLFKNIKAVIAIAFIAIVLTTAFFQVGPEEVGVIVRFGKYQRTVDPGLNYKIPFMETVYKVPIERQQKLEFGFRTTKPGVRTEYTRRGTMDESLMLTGDLNLADVEWVVQYRIDNAYNYLFKVRNPEITLRDISEAAMRQIVGDRTVNEVLTVGRTEISSKLQELMQQVCREYSLGVKIEQVVLQDVNPPEPVKAAFNAVNEAQQEKETLINQAKAEYNKVIPKAAGQAKETIQMAEGYASERVNNAKGDVARFNALYKEYVKAPEVTKKRIYLETMEDVIPRLGEKIITDQKGNNVLPLLQMQLTQQNKSTNGQ</sequence>
<comment type="subcellular location">
    <subcellularLocation>
        <location evidence="1">Membrane</location>
        <topology evidence="1">Single-pass membrane protein</topology>
    </subcellularLocation>
</comment>
<evidence type="ECO:0000256" key="1">
    <source>
        <dbReference type="ARBA" id="ARBA00004167"/>
    </source>
</evidence>
<proteinExistence type="inferred from homology"/>
<dbReference type="InterPro" id="IPR001107">
    <property type="entry name" value="Band_7"/>
</dbReference>
<dbReference type="GO" id="GO:0008233">
    <property type="term" value="F:peptidase activity"/>
    <property type="evidence" value="ECO:0007669"/>
    <property type="project" value="UniProtKB-KW"/>
</dbReference>
<evidence type="ECO:0000256" key="5">
    <source>
        <dbReference type="ARBA" id="ARBA00023136"/>
    </source>
</evidence>
<dbReference type="RefSeq" id="WP_212217223.1">
    <property type="nucleotide sequence ID" value="NZ_JAGUCO010000017.1"/>
</dbReference>
<name>A0ABS5JYP2_9BACT</name>
<dbReference type="NCBIfam" id="TIGR01933">
    <property type="entry name" value="hflK"/>
    <property type="match status" value="1"/>
</dbReference>
<keyword evidence="4 6" id="KW-1133">Transmembrane helix</keyword>
<evidence type="ECO:0000313" key="9">
    <source>
        <dbReference type="EMBL" id="MBS2099981.1"/>
    </source>
</evidence>
<dbReference type="Pfam" id="PF01145">
    <property type="entry name" value="Band_7"/>
    <property type="match status" value="1"/>
</dbReference>
<evidence type="ECO:0000256" key="3">
    <source>
        <dbReference type="ARBA" id="ARBA00022692"/>
    </source>
</evidence>
<dbReference type="SUPFAM" id="SSF117892">
    <property type="entry name" value="Band 7/SPFH domain"/>
    <property type="match status" value="1"/>
</dbReference>
<keyword evidence="9" id="KW-0645">Protease</keyword>
<dbReference type="InterPro" id="IPR050710">
    <property type="entry name" value="Band7/mec-2_domain"/>
</dbReference>
<dbReference type="SMART" id="SM00244">
    <property type="entry name" value="PHB"/>
    <property type="match status" value="1"/>
</dbReference>
<dbReference type="PANTHER" id="PTHR43327:SF2">
    <property type="entry name" value="MODULATOR OF FTSH PROTEASE HFLK"/>
    <property type="match status" value="1"/>
</dbReference>
<accession>A0ABS5JYP2</accession>
<keyword evidence="9" id="KW-0378">Hydrolase</keyword>
<dbReference type="PANTHER" id="PTHR43327">
    <property type="entry name" value="STOMATIN-LIKE PROTEIN 2, MITOCHONDRIAL"/>
    <property type="match status" value="1"/>
</dbReference>
<keyword evidence="10" id="KW-1185">Reference proteome</keyword>
<dbReference type="CDD" id="cd03404">
    <property type="entry name" value="SPFH_HflK"/>
    <property type="match status" value="1"/>
</dbReference>
<keyword evidence="5 6" id="KW-0472">Membrane</keyword>
<dbReference type="InterPro" id="IPR010201">
    <property type="entry name" value="HflK"/>
</dbReference>
<feature type="domain" description="Band 7" evidence="8">
    <location>
        <begin position="38"/>
        <end position="218"/>
    </location>
</feature>